<feature type="region of interest" description="Disordered" evidence="5">
    <location>
        <begin position="1266"/>
        <end position="1318"/>
    </location>
</feature>
<reference evidence="7 8" key="1">
    <citation type="journal article" date="2018" name="Mol. Plant">
        <title>The genome of Artemisia annua provides insight into the evolution of Asteraceae family and artemisinin biosynthesis.</title>
        <authorList>
            <person name="Shen Q."/>
            <person name="Zhang L."/>
            <person name="Liao Z."/>
            <person name="Wang S."/>
            <person name="Yan T."/>
            <person name="Shi P."/>
            <person name="Liu M."/>
            <person name="Fu X."/>
            <person name="Pan Q."/>
            <person name="Wang Y."/>
            <person name="Lv Z."/>
            <person name="Lu X."/>
            <person name="Zhang F."/>
            <person name="Jiang W."/>
            <person name="Ma Y."/>
            <person name="Chen M."/>
            <person name="Hao X."/>
            <person name="Li L."/>
            <person name="Tang Y."/>
            <person name="Lv G."/>
            <person name="Zhou Y."/>
            <person name="Sun X."/>
            <person name="Brodelius P.E."/>
            <person name="Rose J.K.C."/>
            <person name="Tang K."/>
        </authorList>
    </citation>
    <scope>NUCLEOTIDE SEQUENCE [LARGE SCALE GENOMIC DNA]</scope>
    <source>
        <strain evidence="8">cv. Huhao1</strain>
        <tissue evidence="7">Leaf</tissue>
    </source>
</reference>
<gene>
    <name evidence="7" type="ORF">CTI12_AA176900</name>
</gene>
<organism evidence="7 8">
    <name type="scientific">Artemisia annua</name>
    <name type="common">Sweet wormwood</name>
    <dbReference type="NCBI Taxonomy" id="35608"/>
    <lineage>
        <taxon>Eukaryota</taxon>
        <taxon>Viridiplantae</taxon>
        <taxon>Streptophyta</taxon>
        <taxon>Embryophyta</taxon>
        <taxon>Tracheophyta</taxon>
        <taxon>Spermatophyta</taxon>
        <taxon>Magnoliopsida</taxon>
        <taxon>eudicotyledons</taxon>
        <taxon>Gunneridae</taxon>
        <taxon>Pentapetalae</taxon>
        <taxon>asterids</taxon>
        <taxon>campanulids</taxon>
        <taxon>Asterales</taxon>
        <taxon>Asteraceae</taxon>
        <taxon>Asteroideae</taxon>
        <taxon>Anthemideae</taxon>
        <taxon>Artemisiinae</taxon>
        <taxon>Artemisia</taxon>
    </lineage>
</organism>
<feature type="region of interest" description="Disordered" evidence="5">
    <location>
        <begin position="666"/>
        <end position="698"/>
    </location>
</feature>
<dbReference type="Pfam" id="PF10551">
    <property type="entry name" value="MULE"/>
    <property type="match status" value="1"/>
</dbReference>
<feature type="region of interest" description="Disordered" evidence="5">
    <location>
        <begin position="288"/>
        <end position="319"/>
    </location>
</feature>
<dbReference type="SMART" id="SM00575">
    <property type="entry name" value="ZnF_PMZ"/>
    <property type="match status" value="1"/>
</dbReference>
<evidence type="ECO:0000313" key="8">
    <source>
        <dbReference type="Proteomes" id="UP000245207"/>
    </source>
</evidence>
<sequence length="1318" mass="151710">MGKGKPDKNRPFTVNLKHEGLFTIKPFAYMNYDEKQITDINFKGMSYVQLFDVVRHLVHTPLRRLYYCKVGTPLSIGIKEIINDDDVQAFLTCAYESKWVVDLYAEHLDEDALECWNNTEAIHTEEGYESSDYYCSSDEVEDLGDVEFFHEGDENIEIKNVFTKDRFLNKWCSNSGEFKGFIDEPVNVNEIEVLDDPDPVDPKYKAKPHIIYPRHDPTQDWDKMEHVLGMRFESNEQLKLALANYGVHNGYQLWFERNDWKQLLVYYGRDVEAGRCAGAATLKKRSLHRKLNDGEGTSKDGEGTSKDGEGSSKSSAKILKKGRIKREAVKSSDKEKDVCGFRLFASWMSTENSFQIKSLKPKHKCSRNYNLGSLVTYKWIAHHFAKELIEDPFIPLLKMQTQIRTKYHINVSVGQCQRAKQRALFYYEGGLKEHYARLWEYRNAVIDTNPGTTCVLDDEETSSGNNYFRRFYVCFKGVRDGWFAGCRKVIGLDGCFLKHKCRGDLLVAMGRDANNQMYPIAWAVVKVENYENWECDEEEDLGDVEFFHEGDENIEIKNVFTKDPFLNKWCSNSGEFKGFIDEPVNVNEIEVLDDPDPVDPKYKAKPHIIYPRHDPTHDWDKMEPVLGMRFESNEQLKLALANYGVHNGDVEAGRCAGAATLKKRSLHRKLNDGEGTSKDGEGTSKDGEGSSKSSAKVLKKGRIKREAVKSSDKEKDVCGFRLFASWMSTENSFQIKSLKPKHKCGLKEHYARLWEYRNAVIDTNPGTTCVLDDEETSSGNNYFRRFYVCFKGVRDGWFAGCRKVIGLDGCFLKHKCRGDLLVAMGRDANNQMYPIAWAVVKVENYENWEWILGLVCEDLKLHQGNGVTIISDSHKGLERAVSDFLPNAEHKKCTRHLFANFKRKFSGVELQRLFWQAASTSVQDKGTLTVGADFSLDSKCPNFENGICESFNRAILVQRTKPILTMLEDIRLYWHVVPSGFQELEVRSGSQAYRVNLTRKRCMCGMWELSGIPCIHAVAAYEHMNRDPVQGVHDWPVYGSSMWKRIRDPPLLPPLMRTMPGRPRKKMIIAPDENTSQLTRRGRIMTCSNCQEREVVAEDQGVEEVQEVVEEVQGVVAEDQGVVAEFMDEDEIRKNMHHEYMEDLLIQEEDRLAALDRERLEQEAFDEEAVRLTLEEEERWKEQDLKREQDEHAEHVEWEKNMGLHPSCYMSEDESFDQEPYNREHVSVNDQIETQESIYVGIRDAPPADDALLIPEVVDAPCDPNDDAANKGKAVAVPEPKKKVRKRQAHDDPLRIYHKNKGRSERIFGKKNEENRLW</sequence>
<comment type="caution">
    <text evidence="7">The sequence shown here is derived from an EMBL/GenBank/DDBJ whole genome shotgun (WGS) entry which is preliminary data.</text>
</comment>
<name>A0A2U1P9Y7_ARTAN</name>
<evidence type="ECO:0000256" key="1">
    <source>
        <dbReference type="ARBA" id="ARBA00022723"/>
    </source>
</evidence>
<keyword evidence="8" id="KW-1185">Reference proteome</keyword>
<dbReference type="InterPro" id="IPR018289">
    <property type="entry name" value="MULE_transposase_dom"/>
</dbReference>
<dbReference type="InterPro" id="IPR006564">
    <property type="entry name" value="Znf_PMZ"/>
</dbReference>
<dbReference type="OrthoDB" id="687700at2759"/>
<evidence type="ECO:0000256" key="3">
    <source>
        <dbReference type="ARBA" id="ARBA00022833"/>
    </source>
</evidence>
<protein>
    <recommendedName>
        <fullName evidence="6">SWIM-type domain-containing protein</fullName>
    </recommendedName>
</protein>
<dbReference type="EMBL" id="PKPP01001458">
    <property type="protein sequence ID" value="PWA82571.1"/>
    <property type="molecule type" value="Genomic_DNA"/>
</dbReference>
<proteinExistence type="predicted"/>
<feature type="domain" description="SWIM-type" evidence="6">
    <location>
        <begin position="993"/>
        <end position="1025"/>
    </location>
</feature>
<dbReference type="PROSITE" id="PS50966">
    <property type="entry name" value="ZF_SWIM"/>
    <property type="match status" value="1"/>
</dbReference>
<evidence type="ECO:0000256" key="2">
    <source>
        <dbReference type="ARBA" id="ARBA00022771"/>
    </source>
</evidence>
<dbReference type="Proteomes" id="UP000245207">
    <property type="component" value="Unassembled WGS sequence"/>
</dbReference>
<feature type="compositionally biased region" description="Basic and acidic residues" evidence="5">
    <location>
        <begin position="1302"/>
        <end position="1318"/>
    </location>
</feature>
<keyword evidence="1" id="KW-0479">Metal-binding</keyword>
<evidence type="ECO:0000256" key="4">
    <source>
        <dbReference type="PROSITE-ProRule" id="PRU00325"/>
    </source>
</evidence>
<feature type="compositionally biased region" description="Basic and acidic residues" evidence="5">
    <location>
        <begin position="290"/>
        <end position="310"/>
    </location>
</feature>
<feature type="compositionally biased region" description="Basic and acidic residues" evidence="5">
    <location>
        <begin position="669"/>
        <end position="689"/>
    </location>
</feature>
<dbReference type="PANTHER" id="PTHR31973:SF189">
    <property type="entry name" value="TRANSPOSASE, MUDR, PLANT, MULE TRANSPOSASE DOMAIN PROTEIN-RELATED"/>
    <property type="match status" value="1"/>
</dbReference>
<dbReference type="Pfam" id="PF04434">
    <property type="entry name" value="SWIM"/>
    <property type="match status" value="1"/>
</dbReference>
<evidence type="ECO:0000256" key="5">
    <source>
        <dbReference type="SAM" id="MobiDB-lite"/>
    </source>
</evidence>
<evidence type="ECO:0000259" key="6">
    <source>
        <dbReference type="PROSITE" id="PS50966"/>
    </source>
</evidence>
<dbReference type="InterPro" id="IPR007527">
    <property type="entry name" value="Znf_SWIM"/>
</dbReference>
<keyword evidence="3" id="KW-0862">Zinc</keyword>
<dbReference type="PANTHER" id="PTHR31973">
    <property type="entry name" value="POLYPROTEIN, PUTATIVE-RELATED"/>
    <property type="match status" value="1"/>
</dbReference>
<dbReference type="GO" id="GO:0008270">
    <property type="term" value="F:zinc ion binding"/>
    <property type="evidence" value="ECO:0007669"/>
    <property type="project" value="UniProtKB-KW"/>
</dbReference>
<dbReference type="CDD" id="cd22249">
    <property type="entry name" value="UDM1_RNF168_RNF169-like"/>
    <property type="match status" value="1"/>
</dbReference>
<evidence type="ECO:0000313" key="7">
    <source>
        <dbReference type="EMBL" id="PWA82571.1"/>
    </source>
</evidence>
<keyword evidence="2 4" id="KW-0863">Zinc-finger</keyword>
<accession>A0A2U1P9Y7</accession>